<sequence length="81" mass="9075">MRRVGVTDEELLVEVALTRLDHPDLDLEEIAELVVRKAGPDVVLEFASRNLAERRELRGTMFAAAVEHVLRVVLTLRGPSD</sequence>
<dbReference type="Proteomes" id="UP000605897">
    <property type="component" value="Unassembled WGS sequence"/>
</dbReference>
<dbReference type="EMBL" id="BNAU01000001">
    <property type="protein sequence ID" value="GHE84158.1"/>
    <property type="molecule type" value="Genomic_DNA"/>
</dbReference>
<organism evidence="1 2">
    <name type="scientific">Amycolatopsis deserti</name>
    <dbReference type="NCBI Taxonomy" id="185696"/>
    <lineage>
        <taxon>Bacteria</taxon>
        <taxon>Bacillati</taxon>
        <taxon>Actinomycetota</taxon>
        <taxon>Actinomycetes</taxon>
        <taxon>Pseudonocardiales</taxon>
        <taxon>Pseudonocardiaceae</taxon>
        <taxon>Amycolatopsis</taxon>
    </lineage>
</organism>
<gene>
    <name evidence="1" type="ORF">GCM10017786_14520</name>
</gene>
<name>A0ABQ3IKI3_9PSEU</name>
<protein>
    <submittedName>
        <fullName evidence="1">Uncharacterized protein</fullName>
    </submittedName>
</protein>
<evidence type="ECO:0000313" key="1">
    <source>
        <dbReference type="EMBL" id="GHE84158.1"/>
    </source>
</evidence>
<proteinExistence type="predicted"/>
<reference evidence="2" key="1">
    <citation type="journal article" date="2019" name="Int. J. Syst. Evol. Microbiol.">
        <title>The Global Catalogue of Microorganisms (GCM) 10K type strain sequencing project: providing services to taxonomists for standard genome sequencing and annotation.</title>
        <authorList>
            <consortium name="The Broad Institute Genomics Platform"/>
            <consortium name="The Broad Institute Genome Sequencing Center for Infectious Disease"/>
            <person name="Wu L."/>
            <person name="Ma J."/>
        </authorList>
    </citation>
    <scope>NUCLEOTIDE SEQUENCE [LARGE SCALE GENOMIC DNA]</scope>
    <source>
        <strain evidence="2">CGMCC 4.7677</strain>
    </source>
</reference>
<keyword evidence="2" id="KW-1185">Reference proteome</keyword>
<comment type="caution">
    <text evidence="1">The sequence shown here is derived from an EMBL/GenBank/DDBJ whole genome shotgun (WGS) entry which is preliminary data.</text>
</comment>
<evidence type="ECO:0000313" key="2">
    <source>
        <dbReference type="Proteomes" id="UP000605897"/>
    </source>
</evidence>
<accession>A0ABQ3IKI3</accession>